<dbReference type="Gene3D" id="1.10.443.10">
    <property type="entry name" value="Intergrase catalytic core"/>
    <property type="match status" value="1"/>
</dbReference>
<dbReference type="InterPro" id="IPR002104">
    <property type="entry name" value="Integrase_catalytic"/>
</dbReference>
<dbReference type="SUPFAM" id="SSF56349">
    <property type="entry name" value="DNA breaking-rejoining enzymes"/>
    <property type="match status" value="1"/>
</dbReference>
<keyword evidence="2" id="KW-0233">DNA recombination</keyword>
<feature type="domain" description="Tyr recombinase" evidence="3">
    <location>
        <begin position="174"/>
        <end position="350"/>
    </location>
</feature>
<protein>
    <submittedName>
        <fullName evidence="4">Site-specific integrase</fullName>
    </submittedName>
</protein>
<comment type="caution">
    <text evidence="4">The sequence shown here is derived from an EMBL/GenBank/DDBJ whole genome shotgun (WGS) entry which is preliminary data.</text>
</comment>
<evidence type="ECO:0000256" key="1">
    <source>
        <dbReference type="ARBA" id="ARBA00022908"/>
    </source>
</evidence>
<accession>A0A731TEG5</accession>
<dbReference type="Pfam" id="PF00589">
    <property type="entry name" value="Phage_integrase"/>
    <property type="match status" value="1"/>
</dbReference>
<sequence length="360" mass="42308">MAFYTVEKRTTSRGEIRYRVTVGVKTGGNYVYRESKTFPKQHLARTWGAKRVAEIEEHGWARKRPGITLLELVTRYFNDPTVKNSQSKKSSLKTIMNSSLGDMLLTDLTMNRYVEYARVRRVSVNAGTVSTELSYLKTVLDLALPFYDIKTLPEELKAARIYLQKMNVIGPSNKRTRRPTREEFEKIHSALTALYENSRLKIRYHDFFEFAVFSCMRRGEICGLRWGDIDYENKSILVRDRKDPRKKIGNHMVIPLLGRAWDIIMQQPKISEKIFPHKIGTFSEGFRRTRDRLEIPDIRFHDMRREGASRLFEMGFSIEEVAQVTGHKNLKTLWTVYREIYPQTLHDRFAELQKRNKPDE</sequence>
<gene>
    <name evidence="4" type="ORF">GND13_003500</name>
</gene>
<dbReference type="InterPro" id="IPR013762">
    <property type="entry name" value="Integrase-like_cat_sf"/>
</dbReference>
<dbReference type="GO" id="GO:0003677">
    <property type="term" value="F:DNA binding"/>
    <property type="evidence" value="ECO:0007669"/>
    <property type="project" value="InterPro"/>
</dbReference>
<proteinExistence type="predicted"/>
<dbReference type="PANTHER" id="PTHR30349:SF94">
    <property type="entry name" value="INTEGRASE_RECOMBINASE HI_1414-RELATED"/>
    <property type="match status" value="1"/>
</dbReference>
<dbReference type="AlphaFoldDB" id="A0A731TEG5"/>
<dbReference type="GO" id="GO:0015074">
    <property type="term" value="P:DNA integration"/>
    <property type="evidence" value="ECO:0007669"/>
    <property type="project" value="UniProtKB-KW"/>
</dbReference>
<name>A0A731TEG5_SALEE</name>
<evidence type="ECO:0000313" key="4">
    <source>
        <dbReference type="EMBL" id="HAE4734138.1"/>
    </source>
</evidence>
<dbReference type="PROSITE" id="PS51898">
    <property type="entry name" value="TYR_RECOMBINASE"/>
    <property type="match status" value="1"/>
</dbReference>
<dbReference type="EMBL" id="DAASAS010000027">
    <property type="protein sequence ID" value="HAE4734138.1"/>
    <property type="molecule type" value="Genomic_DNA"/>
</dbReference>
<evidence type="ECO:0000256" key="2">
    <source>
        <dbReference type="ARBA" id="ARBA00023172"/>
    </source>
</evidence>
<dbReference type="InterPro" id="IPR011010">
    <property type="entry name" value="DNA_brk_join_enz"/>
</dbReference>
<reference evidence="4" key="2">
    <citation type="submission" date="2018-07" db="EMBL/GenBank/DDBJ databases">
        <authorList>
            <consortium name="NCBI Pathogen Detection Project"/>
        </authorList>
    </citation>
    <scope>NUCLEOTIDE SEQUENCE</scope>
    <source>
        <strain evidence="4">5039-68</strain>
    </source>
</reference>
<dbReference type="GO" id="GO:0006310">
    <property type="term" value="P:DNA recombination"/>
    <property type="evidence" value="ECO:0007669"/>
    <property type="project" value="UniProtKB-KW"/>
</dbReference>
<dbReference type="InterPro" id="IPR050090">
    <property type="entry name" value="Tyrosine_recombinase_XerCD"/>
</dbReference>
<dbReference type="PANTHER" id="PTHR30349">
    <property type="entry name" value="PHAGE INTEGRASE-RELATED"/>
    <property type="match status" value="1"/>
</dbReference>
<organism evidence="4">
    <name type="scientific">Salmonella enterica subsp. VII serovar 40:z4,z24:[z39]</name>
    <dbReference type="NCBI Taxonomy" id="1967625"/>
    <lineage>
        <taxon>Bacteria</taxon>
        <taxon>Pseudomonadati</taxon>
        <taxon>Pseudomonadota</taxon>
        <taxon>Gammaproteobacteria</taxon>
        <taxon>Enterobacterales</taxon>
        <taxon>Enterobacteriaceae</taxon>
        <taxon>Salmonella</taxon>
    </lineage>
</organism>
<keyword evidence="1" id="KW-0229">DNA integration</keyword>
<reference evidence="4" key="1">
    <citation type="journal article" date="2018" name="Genome Biol.">
        <title>SKESA: strategic k-mer extension for scrupulous assemblies.</title>
        <authorList>
            <person name="Souvorov A."/>
            <person name="Agarwala R."/>
            <person name="Lipman D.J."/>
        </authorList>
    </citation>
    <scope>NUCLEOTIDE SEQUENCE</scope>
    <source>
        <strain evidence="4">5039-68</strain>
    </source>
</reference>
<dbReference type="CDD" id="cd00796">
    <property type="entry name" value="INT_Rci_Hp1_C"/>
    <property type="match status" value="1"/>
</dbReference>
<evidence type="ECO:0000259" key="3">
    <source>
        <dbReference type="PROSITE" id="PS51898"/>
    </source>
</evidence>